<reference evidence="1 2" key="1">
    <citation type="submission" date="2018-04" db="EMBL/GenBank/DDBJ databases">
        <title>The genome of golden apple snail Pomacea canaliculata provides insight into stress tolerance and invasive adaptation.</title>
        <authorList>
            <person name="Liu C."/>
            <person name="Liu B."/>
            <person name="Ren Y."/>
            <person name="Zhang Y."/>
            <person name="Wang H."/>
            <person name="Li S."/>
            <person name="Jiang F."/>
            <person name="Yin L."/>
            <person name="Zhang G."/>
            <person name="Qian W."/>
            <person name="Fan W."/>
        </authorList>
    </citation>
    <scope>NUCLEOTIDE SEQUENCE [LARGE SCALE GENOMIC DNA]</scope>
    <source>
        <strain evidence="1">SZHN2017</strain>
        <tissue evidence="1">Muscle</tissue>
    </source>
</reference>
<gene>
    <name evidence="1" type="ORF">C0Q70_04781</name>
</gene>
<sequence length="232" mass="24825">MLLQPPSDQGDVDALSSQTPVDALRCITKLQQCQLLLQPLSDPEDIDPCSTQTPVDACAISSKAVDCLRVNLSSCMSISQVKDLVNTLTATRDQSCSPGNVCQQKLSLCACDLKKVQPDGGEVNSESVALVWRGTTSRSILHVDDADGDGCAAVVEGGQMLSKLSCGVGIRKLQISDVHRMEPRFGNDGPIKVHVSHVTPRDQDRGAKVNRRLADSTPTHSLVTAFNGLQFT</sequence>
<comment type="caution">
    <text evidence="1">The sequence shown here is derived from an EMBL/GenBank/DDBJ whole genome shotgun (WGS) entry which is preliminary data.</text>
</comment>
<proteinExistence type="predicted"/>
<dbReference type="AlphaFoldDB" id="A0A2T7PJC1"/>
<organism evidence="1 2">
    <name type="scientific">Pomacea canaliculata</name>
    <name type="common">Golden apple snail</name>
    <dbReference type="NCBI Taxonomy" id="400727"/>
    <lineage>
        <taxon>Eukaryota</taxon>
        <taxon>Metazoa</taxon>
        <taxon>Spiralia</taxon>
        <taxon>Lophotrochozoa</taxon>
        <taxon>Mollusca</taxon>
        <taxon>Gastropoda</taxon>
        <taxon>Caenogastropoda</taxon>
        <taxon>Architaenioglossa</taxon>
        <taxon>Ampullarioidea</taxon>
        <taxon>Ampullariidae</taxon>
        <taxon>Pomacea</taxon>
    </lineage>
</organism>
<keyword evidence="2" id="KW-1185">Reference proteome</keyword>
<evidence type="ECO:0000313" key="1">
    <source>
        <dbReference type="EMBL" id="PVD33525.1"/>
    </source>
</evidence>
<protein>
    <submittedName>
        <fullName evidence="1">Uncharacterized protein</fullName>
    </submittedName>
</protein>
<dbReference type="EMBL" id="PZQS01000003">
    <property type="protein sequence ID" value="PVD33525.1"/>
    <property type="molecule type" value="Genomic_DNA"/>
</dbReference>
<accession>A0A2T7PJC1</accession>
<evidence type="ECO:0000313" key="2">
    <source>
        <dbReference type="Proteomes" id="UP000245119"/>
    </source>
</evidence>
<name>A0A2T7PJC1_POMCA</name>
<dbReference type="Proteomes" id="UP000245119">
    <property type="component" value="Linkage Group LG3"/>
</dbReference>